<dbReference type="Proteomes" id="UP000077412">
    <property type="component" value="Chromosome"/>
</dbReference>
<proteinExistence type="predicted"/>
<name>A0A1B1Z125_9BACL</name>
<evidence type="ECO:0000313" key="3">
    <source>
        <dbReference type="Proteomes" id="UP000077412"/>
    </source>
</evidence>
<dbReference type="AlphaFoldDB" id="A0A1B1Z125"/>
<dbReference type="EMBL" id="CP016761">
    <property type="protein sequence ID" value="ANX11167.1"/>
    <property type="molecule type" value="Genomic_DNA"/>
</dbReference>
<gene>
    <name evidence="2" type="ORF">ABE41_004055</name>
</gene>
<protein>
    <submittedName>
        <fullName evidence="2">Uncharacterized protein</fullName>
    </submittedName>
</protein>
<sequence>MFDSLLGQVDWSARGETPVGRVGQVRLLTAQSARRLAAHPTESEHPGKEINPFKSNNVCEKQPY</sequence>
<accession>A0A1B1Z125</accession>
<evidence type="ECO:0000313" key="2">
    <source>
        <dbReference type="EMBL" id="ANX11167.1"/>
    </source>
</evidence>
<keyword evidence="3" id="KW-1185">Reference proteome</keyword>
<organism evidence="2 3">
    <name type="scientific">Fictibacillus arsenicus</name>
    <dbReference type="NCBI Taxonomy" id="255247"/>
    <lineage>
        <taxon>Bacteria</taxon>
        <taxon>Bacillati</taxon>
        <taxon>Bacillota</taxon>
        <taxon>Bacilli</taxon>
        <taxon>Bacillales</taxon>
        <taxon>Fictibacillaceae</taxon>
        <taxon>Fictibacillus</taxon>
    </lineage>
</organism>
<dbReference type="KEGG" id="far:ABE41_004055"/>
<feature type="compositionally biased region" description="Polar residues" evidence="1">
    <location>
        <begin position="53"/>
        <end position="64"/>
    </location>
</feature>
<evidence type="ECO:0000256" key="1">
    <source>
        <dbReference type="SAM" id="MobiDB-lite"/>
    </source>
</evidence>
<feature type="region of interest" description="Disordered" evidence="1">
    <location>
        <begin position="33"/>
        <end position="64"/>
    </location>
</feature>
<reference evidence="2 3" key="1">
    <citation type="submission" date="2016-08" db="EMBL/GenBank/DDBJ databases">
        <title>Complete genome sequence of Fictibacillus arsenicus G25-54, a strain with toxicity to nematodes and a potential arsenic-resistance activity.</title>
        <authorList>
            <person name="Zheng Z."/>
        </authorList>
    </citation>
    <scope>NUCLEOTIDE SEQUENCE [LARGE SCALE GENOMIC DNA]</scope>
    <source>
        <strain evidence="2 3">G25-54</strain>
    </source>
</reference>